<keyword evidence="4" id="KW-1185">Reference proteome</keyword>
<reference evidence="4" key="1">
    <citation type="journal article" date="2017" name="Nat. Ecol. Evol.">
        <title>Genome expansion and lineage-specific genetic innovations in the forest pathogenic fungi Armillaria.</title>
        <authorList>
            <person name="Sipos G."/>
            <person name="Prasanna A.N."/>
            <person name="Walter M.C."/>
            <person name="O'Connor E."/>
            <person name="Balint B."/>
            <person name="Krizsan K."/>
            <person name="Kiss B."/>
            <person name="Hess J."/>
            <person name="Varga T."/>
            <person name="Slot J."/>
            <person name="Riley R."/>
            <person name="Boka B."/>
            <person name="Rigling D."/>
            <person name="Barry K."/>
            <person name="Lee J."/>
            <person name="Mihaltcheva S."/>
            <person name="LaButti K."/>
            <person name="Lipzen A."/>
            <person name="Waldron R."/>
            <person name="Moloney N.M."/>
            <person name="Sperisen C."/>
            <person name="Kredics L."/>
            <person name="Vagvoelgyi C."/>
            <person name="Patrignani A."/>
            <person name="Fitzpatrick D."/>
            <person name="Nagy I."/>
            <person name="Doyle S."/>
            <person name="Anderson J.B."/>
            <person name="Grigoriev I.V."/>
            <person name="Gueldener U."/>
            <person name="Muensterkoetter M."/>
            <person name="Nagy L.G."/>
        </authorList>
    </citation>
    <scope>NUCLEOTIDE SEQUENCE [LARGE SCALE GENOMIC DNA]</scope>
    <source>
        <strain evidence="4">28-4</strain>
    </source>
</reference>
<feature type="transmembrane region" description="Helical" evidence="2">
    <location>
        <begin position="207"/>
        <end position="226"/>
    </location>
</feature>
<dbReference type="EMBL" id="KZ293420">
    <property type="protein sequence ID" value="PBK73247.1"/>
    <property type="molecule type" value="Genomic_DNA"/>
</dbReference>
<keyword evidence="2" id="KW-0812">Transmembrane</keyword>
<dbReference type="Proteomes" id="UP000218334">
    <property type="component" value="Unassembled WGS sequence"/>
</dbReference>
<evidence type="ECO:0000256" key="1">
    <source>
        <dbReference type="SAM" id="MobiDB-lite"/>
    </source>
</evidence>
<proteinExistence type="predicted"/>
<evidence type="ECO:0000313" key="3">
    <source>
        <dbReference type="EMBL" id="PBK73247.1"/>
    </source>
</evidence>
<name>A0A2H3C8Z2_9AGAR</name>
<organism evidence="3 4">
    <name type="scientific">Armillaria solidipes</name>
    <dbReference type="NCBI Taxonomy" id="1076256"/>
    <lineage>
        <taxon>Eukaryota</taxon>
        <taxon>Fungi</taxon>
        <taxon>Dikarya</taxon>
        <taxon>Basidiomycota</taxon>
        <taxon>Agaricomycotina</taxon>
        <taxon>Agaricomycetes</taxon>
        <taxon>Agaricomycetidae</taxon>
        <taxon>Agaricales</taxon>
        <taxon>Marasmiineae</taxon>
        <taxon>Physalacriaceae</taxon>
        <taxon>Armillaria</taxon>
    </lineage>
</organism>
<accession>A0A2H3C8Z2</accession>
<dbReference type="AlphaFoldDB" id="A0A2H3C8Z2"/>
<evidence type="ECO:0000256" key="2">
    <source>
        <dbReference type="SAM" id="Phobius"/>
    </source>
</evidence>
<keyword evidence="2" id="KW-0472">Membrane</keyword>
<feature type="transmembrane region" description="Helical" evidence="2">
    <location>
        <begin position="178"/>
        <end position="200"/>
    </location>
</feature>
<sequence>MGYRKESSLTHRVSKYSPSLTPSPSLAVMFFFRALTTASAFFLAVSPSLASPAPVQADLVKYDTDLVARADVTVLDIVTDLKGIADQILPEIEGLIKNNTLTQDLVMPLINDLIGAIKNATSELGSLDKASVAVGGTNEALATLVAGIITDVSGTMDGLTSASIDTSSLDVGSILLDIGGVLAGLVGVLVAIVGGLLLLLLPILLPVVGLVVTLVVGLVGGLLGLLHL</sequence>
<gene>
    <name evidence="3" type="ORF">ARMSODRAFT_1014835</name>
</gene>
<keyword evidence="2" id="KW-1133">Transmembrane helix</keyword>
<protein>
    <submittedName>
        <fullName evidence="3">Uncharacterized protein</fullName>
    </submittedName>
</protein>
<evidence type="ECO:0000313" key="4">
    <source>
        <dbReference type="Proteomes" id="UP000218334"/>
    </source>
</evidence>
<feature type="region of interest" description="Disordered" evidence="1">
    <location>
        <begin position="1"/>
        <end position="20"/>
    </location>
</feature>